<name>A0ABT9EWP9_9GAMM</name>
<dbReference type="Proteomes" id="UP001177341">
    <property type="component" value="Unassembled WGS sequence"/>
</dbReference>
<reference evidence="13" key="1">
    <citation type="submission" date="2023-07" db="EMBL/GenBank/DDBJ databases">
        <title>Genome content predicts the carbon catabolic preferences of heterotrophic bacteria.</title>
        <authorList>
            <person name="Gralka M."/>
        </authorList>
    </citation>
    <scope>NUCLEOTIDE SEQUENCE</scope>
    <source>
        <strain evidence="13">5G01</strain>
    </source>
</reference>
<dbReference type="EMBL" id="JAUYVO010000008">
    <property type="protein sequence ID" value="MDP2523478.1"/>
    <property type="molecule type" value="Genomic_DNA"/>
</dbReference>
<keyword evidence="5 8" id="KW-0406">Ion transport</keyword>
<evidence type="ECO:0000259" key="12">
    <source>
        <dbReference type="Pfam" id="PF22919"/>
    </source>
</evidence>
<evidence type="ECO:0000313" key="14">
    <source>
        <dbReference type="Proteomes" id="UP001177341"/>
    </source>
</evidence>
<dbReference type="Pfam" id="PF00006">
    <property type="entry name" value="ATP-synt_ab"/>
    <property type="match status" value="1"/>
</dbReference>
<keyword evidence="8" id="KW-0066">ATP synthesis</keyword>
<dbReference type="SUPFAM" id="SSF47917">
    <property type="entry name" value="C-terminal domain of alpha and beta subunits of F1 ATP synthase"/>
    <property type="match status" value="1"/>
</dbReference>
<dbReference type="InterPro" id="IPR020003">
    <property type="entry name" value="ATPase_a/bsu_AS"/>
</dbReference>
<dbReference type="InterPro" id="IPR004100">
    <property type="entry name" value="ATPase_F1/V1/A1_a/bsu_N"/>
</dbReference>
<dbReference type="EC" id="7.1.2.2" evidence="8"/>
<keyword evidence="2 8" id="KW-0547">Nucleotide-binding</keyword>
<evidence type="ECO:0000259" key="9">
    <source>
        <dbReference type="Pfam" id="PF00006"/>
    </source>
</evidence>
<dbReference type="CDD" id="cd01134">
    <property type="entry name" value="V_A-ATPase_A"/>
    <property type="match status" value="1"/>
</dbReference>
<proteinExistence type="inferred from homology"/>
<sequence>MSQLSASRAEGIDVRATVKGVRDDIVTIQLLTDEQGDFYPIIKNELVHICPQRRADDERQEYLKAEVLRVRLGEADVQVFESTRGVAVGDPVEQTGDMLSVLLGPGLLGQVYDGLQNPLEVIASGHGYFLPRGLDVSGIDTSKKWAFQPRVSVGARVSGGDCLGVVQEGRFTHQIMVPFQLSGEAEVSWIQEGSFTVTTVVARLRSVSHRRNANSLQTDGLSAQDDVIEVSMMQRWPVRIPLSTPMLKSGRSQRCYPNVPLLTSIRLVDTFFPVAKGGTACIPGPFGAGKTVLQGLIARFSDVDIVIIVACGERAGEVVETITEFPNMPDPKGGTLMDRTIIICNTSSMPVAAREASIYTGLTLAEYYRQMGYNALLIADSTSRWAQAMRETSGRLEEIPGEEAFPAYLDSSVRALYERAGVIQNNAGQQGTLTMIGTVSPAGGNFEEPVTQSTLRAVKTFLGLSADRAYKRAYPAIDPLLSWSRYTDQVSGWYTSTLGDDWLLRVSEAQQWLRDAQAIEQMMQVTGEEGVTLEDYCTFLKAKFLDEVFLQQDAFDTVDASTPMSRQNEQLRLIQRVMDGLPAFDDKAAAQHYFMRITGLFKNLNYSAETSPDYATFKAQLFSK</sequence>
<dbReference type="SUPFAM" id="SSF52540">
    <property type="entry name" value="P-loop containing nucleoside triphosphate hydrolases"/>
    <property type="match status" value="1"/>
</dbReference>
<dbReference type="InterPro" id="IPR027417">
    <property type="entry name" value="P-loop_NTPase"/>
</dbReference>
<organism evidence="13 14">
    <name type="scientific">Neptunomonas phycophila</name>
    <dbReference type="NCBI Taxonomy" id="1572645"/>
    <lineage>
        <taxon>Bacteria</taxon>
        <taxon>Pseudomonadati</taxon>
        <taxon>Pseudomonadota</taxon>
        <taxon>Gammaproteobacteria</taxon>
        <taxon>Oceanospirillales</taxon>
        <taxon>Oceanospirillaceae</taxon>
        <taxon>Neptunomonas</taxon>
    </lineage>
</organism>
<protein>
    <recommendedName>
        <fullName evidence="8">V-type ATP synthase alpha chain</fullName>
        <ecNumber evidence="8">7.1.2.2</ecNumber>
    </recommendedName>
    <alternativeName>
        <fullName evidence="8">V-ATPase subunit A</fullName>
    </alternativeName>
</protein>
<keyword evidence="8" id="KW-0375">Hydrogen ion transport</keyword>
<dbReference type="InterPro" id="IPR000194">
    <property type="entry name" value="ATPase_F1/V1/A1_a/bsu_nucl-bd"/>
</dbReference>
<evidence type="ECO:0000256" key="1">
    <source>
        <dbReference type="ARBA" id="ARBA00022448"/>
    </source>
</evidence>
<keyword evidence="3 8" id="KW-0067">ATP-binding</keyword>
<accession>A0ABT9EWP9</accession>
<dbReference type="InterPro" id="IPR024034">
    <property type="entry name" value="ATPase_F1/V1_b/a_C"/>
</dbReference>
<evidence type="ECO:0000256" key="4">
    <source>
        <dbReference type="ARBA" id="ARBA00022967"/>
    </source>
</evidence>
<dbReference type="PANTHER" id="PTHR43607:SF1">
    <property type="entry name" value="H(+)-TRANSPORTING TWO-SECTOR ATPASE"/>
    <property type="match status" value="1"/>
</dbReference>
<dbReference type="HAMAP" id="MF_00309">
    <property type="entry name" value="ATP_synth_A_arch"/>
    <property type="match status" value="1"/>
</dbReference>
<keyword evidence="1 8" id="KW-0813">Transport</keyword>
<dbReference type="Pfam" id="PF16886">
    <property type="entry name" value="ATP-synt_ab_Xtn"/>
    <property type="match status" value="1"/>
</dbReference>
<evidence type="ECO:0000256" key="5">
    <source>
        <dbReference type="ARBA" id="ARBA00023065"/>
    </source>
</evidence>
<evidence type="ECO:0000256" key="6">
    <source>
        <dbReference type="ARBA" id="ARBA00024342"/>
    </source>
</evidence>
<feature type="domain" description="ATPase F1/V1/A1 complex alpha/beta subunit N-terminal" evidence="10">
    <location>
        <begin position="60"/>
        <end position="96"/>
    </location>
</feature>
<dbReference type="Pfam" id="PF22919">
    <property type="entry name" value="ATP-synt_VA_C"/>
    <property type="match status" value="1"/>
</dbReference>
<dbReference type="InterPro" id="IPR031686">
    <property type="entry name" value="ATP-synth_a_Xtn"/>
</dbReference>
<evidence type="ECO:0000256" key="3">
    <source>
        <dbReference type="ARBA" id="ARBA00022840"/>
    </source>
</evidence>
<dbReference type="Gene3D" id="3.40.50.300">
    <property type="entry name" value="P-loop containing nucleotide triphosphate hydrolases"/>
    <property type="match status" value="1"/>
</dbReference>
<keyword evidence="4 8" id="KW-1278">Translocase</keyword>
<feature type="binding site" evidence="8">
    <location>
        <begin position="284"/>
        <end position="291"/>
    </location>
    <ligand>
        <name>ATP</name>
        <dbReference type="ChEBI" id="CHEBI:30616"/>
    </ligand>
</feature>
<evidence type="ECO:0000313" key="13">
    <source>
        <dbReference type="EMBL" id="MDP2523478.1"/>
    </source>
</evidence>
<dbReference type="PROSITE" id="PS00152">
    <property type="entry name" value="ATPASE_ALPHA_BETA"/>
    <property type="match status" value="1"/>
</dbReference>
<comment type="similarity">
    <text evidence="6">Belongs to the ATPase alpha/beta chains family. T3SS ATPase subfamily.</text>
</comment>
<evidence type="ECO:0000256" key="8">
    <source>
        <dbReference type="HAMAP-Rule" id="MF_00309"/>
    </source>
</evidence>
<feature type="domain" description="ATPsynthase alpha/beta subunit barrel-sandwich" evidence="11">
    <location>
        <begin position="137"/>
        <end position="209"/>
    </location>
</feature>
<dbReference type="RefSeq" id="WP_215150873.1">
    <property type="nucleotide sequence ID" value="NZ_JAHHDZ010000001.1"/>
</dbReference>
<evidence type="ECO:0000259" key="11">
    <source>
        <dbReference type="Pfam" id="PF16886"/>
    </source>
</evidence>
<dbReference type="Gene3D" id="2.40.50.100">
    <property type="match status" value="1"/>
</dbReference>
<dbReference type="NCBIfam" id="NF003220">
    <property type="entry name" value="PRK04192.1"/>
    <property type="match status" value="1"/>
</dbReference>
<comment type="function">
    <text evidence="7 8">Produces ATP from ADP in the presence of a proton gradient across the membrane. The V-type alpha chain is a catalytic subunit.</text>
</comment>
<dbReference type="InterPro" id="IPR022878">
    <property type="entry name" value="V-ATPase_asu"/>
</dbReference>
<evidence type="ECO:0000256" key="7">
    <source>
        <dbReference type="ARBA" id="ARBA00054855"/>
    </source>
</evidence>
<evidence type="ECO:0000259" key="10">
    <source>
        <dbReference type="Pfam" id="PF02874"/>
    </source>
</evidence>
<feature type="domain" description="ATP synthase A/B type C-terminal" evidence="12">
    <location>
        <begin position="492"/>
        <end position="575"/>
    </location>
</feature>
<comment type="catalytic activity">
    <reaction evidence="8">
        <text>ATP + H2O + 4 H(+)(in) = ADP + phosphate + 5 H(+)(out)</text>
        <dbReference type="Rhea" id="RHEA:57720"/>
        <dbReference type="ChEBI" id="CHEBI:15377"/>
        <dbReference type="ChEBI" id="CHEBI:15378"/>
        <dbReference type="ChEBI" id="CHEBI:30616"/>
        <dbReference type="ChEBI" id="CHEBI:43474"/>
        <dbReference type="ChEBI" id="CHEBI:456216"/>
        <dbReference type="EC" id="7.1.2.2"/>
    </reaction>
</comment>
<dbReference type="Pfam" id="PF02874">
    <property type="entry name" value="ATP-synt_ab_N"/>
    <property type="match status" value="1"/>
</dbReference>
<dbReference type="PANTHER" id="PTHR43607">
    <property type="entry name" value="V-TYPE PROTON ATPASE CATALYTIC SUBUNIT A"/>
    <property type="match status" value="1"/>
</dbReference>
<comment type="caution">
    <text evidence="13">The sequence shown here is derived from an EMBL/GenBank/DDBJ whole genome shotgun (WGS) entry which is preliminary data.</text>
</comment>
<evidence type="ECO:0000256" key="2">
    <source>
        <dbReference type="ARBA" id="ARBA00022741"/>
    </source>
</evidence>
<dbReference type="InterPro" id="IPR055190">
    <property type="entry name" value="ATP-synt_VA_C"/>
</dbReference>
<feature type="domain" description="ATPase F1/V1/A1 complex alpha/beta subunit nucleotide-binding" evidence="9">
    <location>
        <begin position="265"/>
        <end position="484"/>
    </location>
</feature>
<dbReference type="Gene3D" id="1.10.1140.10">
    <property type="entry name" value="Bovine Mitochondrial F1-atpase, Atp Synthase Beta Chain, Chain D, domain 3"/>
    <property type="match status" value="1"/>
</dbReference>
<dbReference type="Gene3D" id="2.30.30.650">
    <property type="match status" value="1"/>
</dbReference>
<keyword evidence="14" id="KW-1185">Reference proteome</keyword>
<gene>
    <name evidence="8" type="primary">atpA</name>
    <name evidence="13" type="ORF">Q8W30_12945</name>
</gene>